<feature type="compositionally biased region" description="Low complexity" evidence="1">
    <location>
        <begin position="80"/>
        <end position="91"/>
    </location>
</feature>
<sequence>MLIKSAKLSSVVIAWLYLAQQTRAAPVPQVGDIAKTSKDGKTIYPVVHNNPQTPWVDDLQVTVTAYVEGPEDLCRPNFQSTKSSGSSASSSRTVDPSSTETATGSYPVVNVDGSSDGTVTITIKPESLPTSSQSPKSKTDSLSGSTSLEQLISVSTEVQSDTFKSVDVIPKEIESSFYSTTPVTSSETLISSMKVVTSTKSLPASTPTNSQLPLSDTESSTPKPTKTIDSATKNERLTTLTGVDSAEDKFLSRSHTLSDKSSSITRATITSVSATALSTASEDVTTIILNNVVITRTAPQKTIIHTATIVPEITSVNVKTFLRTTVLDGQTVTQTIVVEKDQTTTLFQTAPAPTTTASTKESYQTITQTLTVDGIEVTQTVVVDVELTVTKTIEVEPTTEPSKELYLASSAIPTTTATAVNYNTITQTITVDGELVTQTVVVDNEMTITRTLEASASSFTPTEFISSEATSGPMITPSSESVSFGRSTADFSWTSTLEVLDTFTTSAVPSSTLSSFAVPSNTVTLSWPEPFVSGDVTTELSLPTSIVPENQGEVSTGSASLTQTVDVVAVQTLLGETQPSSNPDQSSTIQQSQDGNKEPNNDYDVVAETPASVSTTTSLMVKGVNDIISTTTVPFLSTKKTVTPTTTVLTFTGVNGAVSTSTVRYPSRTKKETTATTTSALSVDLKTSFSSSATSTTKQKSALKTSTMIASSTSSASLSAKSSVLTSASTTLSAFKTTSTATPSTSFSTSLPISTTTIAKTSSSTHSTFVTSSANPTVTQFPQSWDNYQSTYSITSSASLKSLSSLSFGQFHNTTTTAH</sequence>
<feature type="compositionally biased region" description="Polar residues" evidence="1">
    <location>
        <begin position="112"/>
        <end position="121"/>
    </location>
</feature>
<protein>
    <submittedName>
        <fullName evidence="3">Similar to Saccharomyces cerevisiae YJR151C DAN4 Cell wall mannoprotein</fullName>
    </submittedName>
</protein>
<accession>A0A0J9X5K4</accession>
<comment type="caution">
    <text evidence="3">The sequence shown here is derived from an EMBL/GenBank/DDBJ whole genome shotgun (WGS) entry which is preliminary data.</text>
</comment>
<dbReference type="AlphaFoldDB" id="A0A0J9X5K4"/>
<feature type="region of interest" description="Disordered" evidence="1">
    <location>
        <begin position="72"/>
        <end position="145"/>
    </location>
</feature>
<feature type="compositionally biased region" description="Polar residues" evidence="1">
    <location>
        <begin position="92"/>
        <end position="104"/>
    </location>
</feature>
<proteinExistence type="predicted"/>
<organism evidence="3 4">
    <name type="scientific">Geotrichum candidum</name>
    <name type="common">Oospora lactis</name>
    <name type="synonym">Dipodascus geotrichum</name>
    <dbReference type="NCBI Taxonomy" id="1173061"/>
    <lineage>
        <taxon>Eukaryota</taxon>
        <taxon>Fungi</taxon>
        <taxon>Dikarya</taxon>
        <taxon>Ascomycota</taxon>
        <taxon>Saccharomycotina</taxon>
        <taxon>Dipodascomycetes</taxon>
        <taxon>Dipodascales</taxon>
        <taxon>Dipodascaceae</taxon>
        <taxon>Geotrichum</taxon>
    </lineage>
</organism>
<evidence type="ECO:0000313" key="3">
    <source>
        <dbReference type="EMBL" id="CDO52045.1"/>
    </source>
</evidence>
<name>A0A0J9X5K4_GEOCN</name>
<feature type="signal peptide" evidence="2">
    <location>
        <begin position="1"/>
        <end position="24"/>
    </location>
</feature>
<dbReference type="EMBL" id="CCBN010000002">
    <property type="protein sequence ID" value="CDO52045.1"/>
    <property type="molecule type" value="Genomic_DNA"/>
</dbReference>
<keyword evidence="2" id="KW-0732">Signal</keyword>
<reference evidence="3" key="1">
    <citation type="submission" date="2014-03" db="EMBL/GenBank/DDBJ databases">
        <authorList>
            <person name="Casaregola S."/>
        </authorList>
    </citation>
    <scope>NUCLEOTIDE SEQUENCE [LARGE SCALE GENOMIC DNA]</scope>
    <source>
        <strain evidence="3">CLIB 918</strain>
    </source>
</reference>
<evidence type="ECO:0000256" key="1">
    <source>
        <dbReference type="SAM" id="MobiDB-lite"/>
    </source>
</evidence>
<gene>
    <name evidence="3" type="ORF">BN980_GECA02s05026g</name>
</gene>
<feature type="compositionally biased region" description="Polar residues" evidence="1">
    <location>
        <begin position="575"/>
        <end position="594"/>
    </location>
</feature>
<feature type="chain" id="PRO_5005325729" evidence="2">
    <location>
        <begin position="25"/>
        <end position="819"/>
    </location>
</feature>
<feature type="compositionally biased region" description="Polar residues" evidence="1">
    <location>
        <begin position="128"/>
        <end position="145"/>
    </location>
</feature>
<dbReference type="Proteomes" id="UP000242525">
    <property type="component" value="Unassembled WGS sequence"/>
</dbReference>
<feature type="region of interest" description="Disordered" evidence="1">
    <location>
        <begin position="575"/>
        <end position="604"/>
    </location>
</feature>
<evidence type="ECO:0000313" key="4">
    <source>
        <dbReference type="Proteomes" id="UP000242525"/>
    </source>
</evidence>
<evidence type="ECO:0000256" key="2">
    <source>
        <dbReference type="SAM" id="SignalP"/>
    </source>
</evidence>
<feature type="region of interest" description="Disordered" evidence="1">
    <location>
        <begin position="199"/>
        <end position="228"/>
    </location>
</feature>
<keyword evidence="4" id="KW-1185">Reference proteome</keyword>
<dbReference type="STRING" id="1173061.A0A0J9X5K4"/>